<dbReference type="InterPro" id="IPR015943">
    <property type="entry name" value="WD40/YVTN_repeat-like_dom_sf"/>
</dbReference>
<dbReference type="AlphaFoldDB" id="A0A0D2M9R0"/>
<evidence type="ECO:0000256" key="8">
    <source>
        <dbReference type="ARBA" id="ARBA00023204"/>
    </source>
</evidence>
<dbReference type="GO" id="GO:0009411">
    <property type="term" value="P:response to UV"/>
    <property type="evidence" value="ECO:0007669"/>
    <property type="project" value="TreeGrafter"/>
</dbReference>
<feature type="region of interest" description="Disordered" evidence="11">
    <location>
        <begin position="1"/>
        <end position="82"/>
    </location>
</feature>
<sequence length="449" mass="45464">MPPPRRARLVVAQEEESDDVSSSSSESEDPVDGSDDDPGQEDEEQEGSDDGDEDEERRDPSAAQRRGGGSGTGGAKRAKPISVSLKKKGGDVCHVCGVKGHQAGFQGAVYVDCINRPCFLCKTPGHTTATCPHRVDPGFDTRAEKPTGGAPSAPALLLDCETTGRRLSGRELPCSFGRWQVECAILKLHSRRVTTLAFPPDSDRLVVAGDKKGGVGIWNFEEAQHQVLVNLNPNGWNKAVRWEMMYGLDAVGGALGHDAQALLAGDSEGRLHVLDPRAGSIGSSGGASGSGASGGGGRGAAVAVALLHKAKTRICSVAAQPLGAPKAMTAGNDHTVRILDLRKLSNFLGGGSSTSSGGGGGGEDGGGADLDGTGSGGGAAKDGAAGGRGRGRGKGAAGGRGARGGAAAAHPCQLALLQHKSVINSAWYSPVTGRKIMTTCQVGAPGCGG</sequence>
<evidence type="ECO:0000256" key="10">
    <source>
        <dbReference type="PROSITE-ProRule" id="PRU00221"/>
    </source>
</evidence>
<dbReference type="PANTHER" id="PTHR15169">
    <property type="entry name" value="DAMAGE-SPECIFIC DNA BINDING PROTEIN 2"/>
    <property type="match status" value="1"/>
</dbReference>
<evidence type="ECO:0000256" key="2">
    <source>
        <dbReference type="ARBA" id="ARBA00005434"/>
    </source>
</evidence>
<evidence type="ECO:0000256" key="1">
    <source>
        <dbReference type="ARBA" id="ARBA00004123"/>
    </source>
</evidence>
<keyword evidence="6" id="KW-0833">Ubl conjugation pathway</keyword>
<evidence type="ECO:0000256" key="4">
    <source>
        <dbReference type="ARBA" id="ARBA00022737"/>
    </source>
</evidence>
<dbReference type="InterPro" id="IPR036322">
    <property type="entry name" value="WD40_repeat_dom_sf"/>
</dbReference>
<evidence type="ECO:0000256" key="5">
    <source>
        <dbReference type="ARBA" id="ARBA00022763"/>
    </source>
</evidence>
<dbReference type="GO" id="GO:0003684">
    <property type="term" value="F:damaged DNA binding"/>
    <property type="evidence" value="ECO:0007669"/>
    <property type="project" value="InterPro"/>
</dbReference>
<name>A0A0D2M9R0_9CHLO</name>
<evidence type="ECO:0000313" key="13">
    <source>
        <dbReference type="Proteomes" id="UP000054498"/>
    </source>
</evidence>
<keyword evidence="3 10" id="KW-0853">WD repeat</keyword>
<keyword evidence="7 12" id="KW-0238">DNA-binding</keyword>
<feature type="region of interest" description="Disordered" evidence="11">
    <location>
        <begin position="274"/>
        <end position="294"/>
    </location>
</feature>
<dbReference type="SUPFAM" id="SSF50978">
    <property type="entry name" value="WD40 repeat-like"/>
    <property type="match status" value="1"/>
</dbReference>
<dbReference type="EMBL" id="KK102462">
    <property type="protein sequence ID" value="KIY97706.1"/>
    <property type="molecule type" value="Genomic_DNA"/>
</dbReference>
<keyword evidence="8" id="KW-0234">DNA repair</keyword>
<dbReference type="InterPro" id="IPR001680">
    <property type="entry name" value="WD40_rpt"/>
</dbReference>
<evidence type="ECO:0000256" key="7">
    <source>
        <dbReference type="ARBA" id="ARBA00023125"/>
    </source>
</evidence>
<evidence type="ECO:0000313" key="12">
    <source>
        <dbReference type="EMBL" id="KIY97706.1"/>
    </source>
</evidence>
<feature type="region of interest" description="Disordered" evidence="11">
    <location>
        <begin position="350"/>
        <end position="403"/>
    </location>
</feature>
<keyword evidence="5" id="KW-0227">DNA damage</keyword>
<dbReference type="PROSITE" id="PS50082">
    <property type="entry name" value="WD_REPEATS_2"/>
    <property type="match status" value="1"/>
</dbReference>
<evidence type="ECO:0000256" key="3">
    <source>
        <dbReference type="ARBA" id="ARBA00022574"/>
    </source>
</evidence>
<feature type="compositionally biased region" description="Acidic residues" evidence="11">
    <location>
        <begin position="26"/>
        <end position="56"/>
    </location>
</feature>
<feature type="repeat" description="WD" evidence="10">
    <location>
        <begin position="186"/>
        <end position="228"/>
    </location>
</feature>
<dbReference type="SMART" id="SM00320">
    <property type="entry name" value="WD40"/>
    <property type="match status" value="2"/>
</dbReference>
<dbReference type="STRING" id="145388.A0A0D2M9R0"/>
<evidence type="ECO:0000256" key="9">
    <source>
        <dbReference type="ARBA" id="ARBA00023242"/>
    </source>
</evidence>
<evidence type="ECO:0000256" key="11">
    <source>
        <dbReference type="SAM" id="MobiDB-lite"/>
    </source>
</evidence>
<evidence type="ECO:0000256" key="6">
    <source>
        <dbReference type="ARBA" id="ARBA00022786"/>
    </source>
</evidence>
<dbReference type="PANTHER" id="PTHR15169:SF0">
    <property type="entry name" value="DNA DAMAGE-BINDING PROTEIN 2"/>
    <property type="match status" value="1"/>
</dbReference>
<dbReference type="Gene3D" id="2.130.10.10">
    <property type="entry name" value="YVTN repeat-like/Quinoprotein amine dehydrogenase"/>
    <property type="match status" value="1"/>
</dbReference>
<dbReference type="GO" id="GO:0005634">
    <property type="term" value="C:nucleus"/>
    <property type="evidence" value="ECO:0007669"/>
    <property type="project" value="UniProtKB-SubCell"/>
</dbReference>
<keyword evidence="4" id="KW-0677">Repeat</keyword>
<reference evidence="12 13" key="1">
    <citation type="journal article" date="2013" name="BMC Genomics">
        <title>Reconstruction of the lipid metabolism for the microalga Monoraphidium neglectum from its genome sequence reveals characteristics suitable for biofuel production.</title>
        <authorList>
            <person name="Bogen C."/>
            <person name="Al-Dilaimi A."/>
            <person name="Albersmeier A."/>
            <person name="Wichmann J."/>
            <person name="Grundmann M."/>
            <person name="Rupp O."/>
            <person name="Lauersen K.J."/>
            <person name="Blifernez-Klassen O."/>
            <person name="Kalinowski J."/>
            <person name="Goesmann A."/>
            <person name="Mussgnug J.H."/>
            <person name="Kruse O."/>
        </authorList>
    </citation>
    <scope>NUCLEOTIDE SEQUENCE [LARGE SCALE GENOMIC DNA]</scope>
    <source>
        <strain evidence="12 13">SAG 48.87</strain>
    </source>
</reference>
<proteinExistence type="inferred from homology"/>
<dbReference type="Proteomes" id="UP000054498">
    <property type="component" value="Unassembled WGS sequence"/>
</dbReference>
<keyword evidence="13" id="KW-1185">Reference proteome</keyword>
<protein>
    <submittedName>
        <fullName evidence="12">Protein DAMAGED DNA-BINDING 2</fullName>
    </submittedName>
</protein>
<keyword evidence="9" id="KW-0539">Nucleus</keyword>
<dbReference type="RefSeq" id="XP_013896726.1">
    <property type="nucleotide sequence ID" value="XM_014041272.1"/>
</dbReference>
<organism evidence="12 13">
    <name type="scientific">Monoraphidium neglectum</name>
    <dbReference type="NCBI Taxonomy" id="145388"/>
    <lineage>
        <taxon>Eukaryota</taxon>
        <taxon>Viridiplantae</taxon>
        <taxon>Chlorophyta</taxon>
        <taxon>core chlorophytes</taxon>
        <taxon>Chlorophyceae</taxon>
        <taxon>CS clade</taxon>
        <taxon>Sphaeropleales</taxon>
        <taxon>Selenastraceae</taxon>
        <taxon>Monoraphidium</taxon>
    </lineage>
</organism>
<comment type="similarity">
    <text evidence="2">Belongs to the WD repeat DDB2/WDR76 family.</text>
</comment>
<feature type="compositionally biased region" description="Gly residues" evidence="11">
    <location>
        <begin position="282"/>
        <end position="294"/>
    </location>
</feature>
<dbReference type="KEGG" id="mng:MNEG_10255"/>
<accession>A0A0D2M9R0</accession>
<comment type="subcellular location">
    <subcellularLocation>
        <location evidence="1">Nucleus</location>
    </subcellularLocation>
</comment>
<dbReference type="OrthoDB" id="9890280at2759"/>
<dbReference type="GeneID" id="25727399"/>
<dbReference type="GO" id="GO:0080008">
    <property type="term" value="C:Cul4-RING E3 ubiquitin ligase complex"/>
    <property type="evidence" value="ECO:0007669"/>
    <property type="project" value="InterPro"/>
</dbReference>
<dbReference type="GO" id="GO:0006281">
    <property type="term" value="P:DNA repair"/>
    <property type="evidence" value="ECO:0007669"/>
    <property type="project" value="UniProtKB-KW"/>
</dbReference>
<dbReference type="InterPro" id="IPR033312">
    <property type="entry name" value="DDB2"/>
</dbReference>
<gene>
    <name evidence="12" type="ORF">MNEG_10255</name>
</gene>